<keyword evidence="2" id="KW-1185">Reference proteome</keyword>
<dbReference type="Proteomes" id="UP000299102">
    <property type="component" value="Unassembled WGS sequence"/>
</dbReference>
<name>A0A4C1VW69_EUMVA</name>
<dbReference type="AlphaFoldDB" id="A0A4C1VW69"/>
<organism evidence="1 2">
    <name type="scientific">Eumeta variegata</name>
    <name type="common">Bagworm moth</name>
    <name type="synonym">Eumeta japonica</name>
    <dbReference type="NCBI Taxonomy" id="151549"/>
    <lineage>
        <taxon>Eukaryota</taxon>
        <taxon>Metazoa</taxon>
        <taxon>Ecdysozoa</taxon>
        <taxon>Arthropoda</taxon>
        <taxon>Hexapoda</taxon>
        <taxon>Insecta</taxon>
        <taxon>Pterygota</taxon>
        <taxon>Neoptera</taxon>
        <taxon>Endopterygota</taxon>
        <taxon>Lepidoptera</taxon>
        <taxon>Glossata</taxon>
        <taxon>Ditrysia</taxon>
        <taxon>Tineoidea</taxon>
        <taxon>Psychidae</taxon>
        <taxon>Oiketicinae</taxon>
        <taxon>Eumeta</taxon>
    </lineage>
</organism>
<gene>
    <name evidence="1" type="ORF">EVAR_33946_1</name>
</gene>
<sequence length="232" mass="25105">MEAPAQVLRRISGAPAGGGTGRLCAELLAADGMFLRRRPVNPGCLTNLEPNSWCARHNSEEQLTVFLARVHSAVPSSPDRAFQRQSVTDQPNLLLPTKKSVCAAAALFRFNEEEEHAILATKFINCSFGTTPIWTARHIGDAPPMPISRPAAASDLSVDKNTPHLYYRGKSRAAAGRGARGAGDNRAHCAAIGQVTELPETMSDTYLNVRRPARRGRAAILSRDQINACPIR</sequence>
<reference evidence="1 2" key="1">
    <citation type="journal article" date="2019" name="Commun. Biol.">
        <title>The bagworm genome reveals a unique fibroin gene that provides high tensile strength.</title>
        <authorList>
            <person name="Kono N."/>
            <person name="Nakamura H."/>
            <person name="Ohtoshi R."/>
            <person name="Tomita M."/>
            <person name="Numata K."/>
            <person name="Arakawa K."/>
        </authorList>
    </citation>
    <scope>NUCLEOTIDE SEQUENCE [LARGE SCALE GENOMIC DNA]</scope>
</reference>
<evidence type="ECO:0000313" key="2">
    <source>
        <dbReference type="Proteomes" id="UP000299102"/>
    </source>
</evidence>
<accession>A0A4C1VW69</accession>
<protein>
    <submittedName>
        <fullName evidence="1">Uncharacterized protein</fullName>
    </submittedName>
</protein>
<dbReference type="EMBL" id="BGZK01000435">
    <property type="protein sequence ID" value="GBP43418.1"/>
    <property type="molecule type" value="Genomic_DNA"/>
</dbReference>
<proteinExistence type="predicted"/>
<evidence type="ECO:0000313" key="1">
    <source>
        <dbReference type="EMBL" id="GBP43418.1"/>
    </source>
</evidence>
<comment type="caution">
    <text evidence="1">The sequence shown here is derived from an EMBL/GenBank/DDBJ whole genome shotgun (WGS) entry which is preliminary data.</text>
</comment>